<keyword evidence="1" id="KW-0732">Signal</keyword>
<gene>
    <name evidence="2" type="ordered locus">Cycma_3254</name>
</gene>
<evidence type="ECO:0000313" key="2">
    <source>
        <dbReference type="EMBL" id="AEL26982.1"/>
    </source>
</evidence>
<evidence type="ECO:0000256" key="1">
    <source>
        <dbReference type="SAM" id="SignalP"/>
    </source>
</evidence>
<feature type="chain" id="PRO_5003400831" evidence="1">
    <location>
        <begin position="33"/>
        <end position="1642"/>
    </location>
</feature>
<organism evidence="2 3">
    <name type="scientific">Cyclobacterium marinum (strain ATCC 25205 / DSM 745 / LMG 13164 / NCIMB 1802)</name>
    <name type="common">Flectobacillus marinus</name>
    <dbReference type="NCBI Taxonomy" id="880070"/>
    <lineage>
        <taxon>Bacteria</taxon>
        <taxon>Pseudomonadati</taxon>
        <taxon>Bacteroidota</taxon>
        <taxon>Cytophagia</taxon>
        <taxon>Cytophagales</taxon>
        <taxon>Cyclobacteriaceae</taxon>
        <taxon>Cyclobacterium</taxon>
    </lineage>
</organism>
<sequence length="1642" mass="183254">MKIFSKPGRKFCARVLLLVMLGQTLGVPTANALTGGPSQPESRAFEPVGTTEMVDLFTGDFTYNIPLFELPGPNGGYPFNLAYHAGIGLEDESSWTGLGWNLNPGAINRQMRGLPDEFDGDSLYTTMSIAPNITAGVVGGANAEIFGGDKIQGGVKASFYNNNYRGLGYSIGANMSVGQTLGSGMTSKLGLNLDVDNRDGVMASPSLSIGSKLGEFGISSNYSSKGGLSQVNYSYSNSKLTGILMNSLIQGAGSSLSLAHPGYTPQVPQMMKSKNLAIMFKAGGSVFGVFGNGYVQGYYNESELANDKKSTPTRSYGYINLHKVEEDDEYVTDINREKDGLVSKETPNLGIPFLTYDIYSASGQGISGMFRPYRNDLGIVTDGSVKSTSESRDIGIDALAKHVGVNFTTMSNESISGKWTSGNSLDTQNLLGYERLETDKSFEPWYFKVHGEQVVNPINRTEHLGGEKAVRFQLSGSGEQVNVINRLVNEDGLESQLGGRGFHTVDRNSRNQDIIPISNRDIVNKEIDDDSTTLFKPFQISYINSLDSTVLFDRTDQNLYPSHHWAGYQAVTANGIRYNYALPAYNRSHEDMSFTTYDPVGNVAKVNEENGFPDYQVPQTEEFFKKTEIPDYAHSYLLTSVLGPDYVDVTGNGLTEDDLGYWVKFTYRQITDGDMDGDNYFAWRDPFVSAHLMEGFRSDAADDKGSFSYGTKEIWYLAMAETKTHIAEFSLSDRKDGRPPASKFQDTPEIGNMALKKLDEISLYTREGGDTIPIKKVRFEYSYGLCQGIPNYQGEPGEPSLDNGGKLTLKKLWFEYGKSSRGSLNPYEFSYNNENDTDFRYELGALDRWGTFRPHMEGDPTYNQDMPYTTQNPSSREDLNNYAAAWSMSEIRLPSGGKVRVDYESDDYAYVQHKQAMTMVPVVSAKTGYVQNPTDSFDITDNEILPGNEGVKIRFPLRYPVNAVSGSEDSQQLEKNKNEVLKYLDTYNWQLFFRIYVNLRSPSEPGFYEFVEGYADIDPEGSMGLERTGPTSETYTHGYFHVKKVRGYHPFAFYTWQHLKINQPELANINRKLKPTSSTSDKIAEVRKLTGIADQIVKALKGFDEYCNDRNWGKYIGSERSSIRLKTPDRNKYGGGLRVRQITMFDDWQFDSEGIYGQYYEYKKSEEGSIFSSGVAAYEPFVGGEENALRYAKSFVNRIPLKSNNNLYFEYPINESFYPGPQVGYSKVTVMSLTSAVKAGKDVNHLWVQEGSGTVPLLPDIEGAEYGTTGATINEFYTARDFPTRTGETPKLDREYNLDKPIFFAGNRSVNLLTSSQGYVVVTNDMHGRPKWTGQYGQNKSGVLLEEPHSWTRYNYFVKNGYYEGEKVLQTINSFEKVGEDRIRFSEDNPEFSLGQDMEFVIDMRENLDISSFGGGSANVDWGFPWIVPSVWKRKGSSINKLRTVVINKIINKPGILESVEVYNQGSLLRTDNLNWDGNTGKPVLTSVNNNFDKPIYSLQIPAFRQYSGMGASFLNSGFKFTMTGVRVFQSGGGYYAFETGAYSSEMVFPGDELMLFSESEGLMQPVSSAVYIGKKNGDKVFYARSLPILNDERLTAKVVRSGYRNHLETNAGTIKGLQKPISGDYSQYKVPVQVPKNSVFN</sequence>
<dbReference type="Proteomes" id="UP000001635">
    <property type="component" value="Chromosome"/>
</dbReference>
<dbReference type="OrthoDB" id="9814627at2"/>
<feature type="signal peptide" evidence="1">
    <location>
        <begin position="1"/>
        <end position="32"/>
    </location>
</feature>
<dbReference type="STRING" id="880070.Cycma_3254"/>
<dbReference type="KEGG" id="cmr:Cycma_3254"/>
<name>G0J7M9_CYCMS</name>
<evidence type="ECO:0000313" key="3">
    <source>
        <dbReference type="Proteomes" id="UP000001635"/>
    </source>
</evidence>
<dbReference type="EMBL" id="CP002955">
    <property type="protein sequence ID" value="AEL26982.1"/>
    <property type="molecule type" value="Genomic_DNA"/>
</dbReference>
<dbReference type="HOGENOM" id="CLU_001021_0_0_10"/>
<accession>G0J7M9</accession>
<protein>
    <submittedName>
        <fullName evidence="2">Uncharacterized protein</fullName>
    </submittedName>
</protein>
<reference evidence="3" key="1">
    <citation type="submission" date="2011-07" db="EMBL/GenBank/DDBJ databases">
        <title>The complete genome of Cyclobacterium marinum DSM 745.</title>
        <authorList>
            <person name="Lucas S."/>
            <person name="Han J."/>
            <person name="Lapidus A."/>
            <person name="Bruce D."/>
            <person name="Goodwin L."/>
            <person name="Pitluck S."/>
            <person name="Peters L."/>
            <person name="Kyrpides N."/>
            <person name="Mavromatis K."/>
            <person name="Ivanova N."/>
            <person name="Ovchinnikova G."/>
            <person name="Chertkov O."/>
            <person name="Detter J.C."/>
            <person name="Tapia R."/>
            <person name="Han C."/>
            <person name="Land M."/>
            <person name="Hauser L."/>
            <person name="Markowitz V."/>
            <person name="Cheng J.-F."/>
            <person name="Hugenholtz P."/>
            <person name="Woyke T."/>
            <person name="Wu D."/>
            <person name="Tindall B."/>
            <person name="Schuetze A."/>
            <person name="Brambilla E."/>
            <person name="Klenk H.-P."/>
            <person name="Eisen J.A."/>
        </authorList>
    </citation>
    <scope>NUCLEOTIDE SEQUENCE [LARGE SCALE GENOMIC DNA]</scope>
    <source>
        <strain evidence="3">ATCC 25205 / DSM 745 / LMG 13164 / NCIMB 1802</strain>
    </source>
</reference>
<proteinExistence type="predicted"/>
<keyword evidence="3" id="KW-1185">Reference proteome</keyword>
<dbReference type="eggNOG" id="COG3188">
    <property type="taxonomic scope" value="Bacteria"/>
</dbReference>
<dbReference type="RefSeq" id="WP_014021272.1">
    <property type="nucleotide sequence ID" value="NC_015914.1"/>
</dbReference>